<accession>A0A0A9CGP9</accession>
<reference evidence="1" key="2">
    <citation type="journal article" date="2015" name="Data Brief">
        <title>Shoot transcriptome of the giant reed, Arundo donax.</title>
        <authorList>
            <person name="Barrero R.A."/>
            <person name="Guerrero F.D."/>
            <person name="Moolhuijzen P."/>
            <person name="Goolsby J.A."/>
            <person name="Tidwell J."/>
            <person name="Bellgard S.E."/>
            <person name="Bellgard M.I."/>
        </authorList>
    </citation>
    <scope>NUCLEOTIDE SEQUENCE</scope>
    <source>
        <tissue evidence="1">Shoot tissue taken approximately 20 cm above the soil surface</tissue>
    </source>
</reference>
<organism evidence="1">
    <name type="scientific">Arundo donax</name>
    <name type="common">Giant reed</name>
    <name type="synonym">Donax arundinaceus</name>
    <dbReference type="NCBI Taxonomy" id="35708"/>
    <lineage>
        <taxon>Eukaryota</taxon>
        <taxon>Viridiplantae</taxon>
        <taxon>Streptophyta</taxon>
        <taxon>Embryophyta</taxon>
        <taxon>Tracheophyta</taxon>
        <taxon>Spermatophyta</taxon>
        <taxon>Magnoliopsida</taxon>
        <taxon>Liliopsida</taxon>
        <taxon>Poales</taxon>
        <taxon>Poaceae</taxon>
        <taxon>PACMAD clade</taxon>
        <taxon>Arundinoideae</taxon>
        <taxon>Arundineae</taxon>
        <taxon>Arundo</taxon>
    </lineage>
</organism>
<sequence length="94" mass="10839">MKALFMMYTTTTNWKILWMKRTICWTLLLGLQTRMSIFFLDPVKRIVLIELTISRFRSRLGCQVTASAELDGLRLALPSATRNFAVDGYVAKPH</sequence>
<dbReference type="Gene3D" id="3.10.20.30">
    <property type="match status" value="1"/>
</dbReference>
<dbReference type="AlphaFoldDB" id="A0A0A9CGP9"/>
<evidence type="ECO:0000313" key="1">
    <source>
        <dbReference type="EMBL" id="JAD70672.1"/>
    </source>
</evidence>
<dbReference type="InterPro" id="IPR012675">
    <property type="entry name" value="Beta-grasp_dom_sf"/>
</dbReference>
<reference evidence="1" key="1">
    <citation type="submission" date="2014-09" db="EMBL/GenBank/DDBJ databases">
        <authorList>
            <person name="Magalhaes I.L.F."/>
            <person name="Oliveira U."/>
            <person name="Santos F.R."/>
            <person name="Vidigal T.H.D.A."/>
            <person name="Brescovit A.D."/>
            <person name="Santos A.J."/>
        </authorList>
    </citation>
    <scope>NUCLEOTIDE SEQUENCE</scope>
    <source>
        <tissue evidence="1">Shoot tissue taken approximately 20 cm above the soil surface</tissue>
    </source>
</reference>
<name>A0A0A9CGP9_ARUDO</name>
<protein>
    <submittedName>
        <fullName evidence="1">Uncharacterized protein</fullName>
    </submittedName>
</protein>
<proteinExistence type="predicted"/>
<dbReference type="EMBL" id="GBRH01227223">
    <property type="protein sequence ID" value="JAD70672.1"/>
    <property type="molecule type" value="Transcribed_RNA"/>
</dbReference>